<keyword evidence="3" id="KW-1185">Reference proteome</keyword>
<organism evidence="2 3">
    <name type="scientific">Extremus antarcticus</name>
    <dbReference type="NCBI Taxonomy" id="702011"/>
    <lineage>
        <taxon>Eukaryota</taxon>
        <taxon>Fungi</taxon>
        <taxon>Dikarya</taxon>
        <taxon>Ascomycota</taxon>
        <taxon>Pezizomycotina</taxon>
        <taxon>Dothideomycetes</taxon>
        <taxon>Dothideomycetidae</taxon>
        <taxon>Mycosphaerellales</taxon>
        <taxon>Extremaceae</taxon>
        <taxon>Extremus</taxon>
    </lineage>
</organism>
<feature type="compositionally biased region" description="Basic and acidic residues" evidence="1">
    <location>
        <begin position="152"/>
        <end position="161"/>
    </location>
</feature>
<feature type="region of interest" description="Disordered" evidence="1">
    <location>
        <begin position="146"/>
        <end position="168"/>
    </location>
</feature>
<evidence type="ECO:0000256" key="1">
    <source>
        <dbReference type="SAM" id="MobiDB-lite"/>
    </source>
</evidence>
<feature type="compositionally biased region" description="Low complexity" evidence="1">
    <location>
        <begin position="45"/>
        <end position="57"/>
    </location>
</feature>
<comment type="caution">
    <text evidence="2">The sequence shown here is derived from an EMBL/GenBank/DDBJ whole genome shotgun (WGS) entry which is preliminary data.</text>
</comment>
<dbReference type="EMBL" id="JAWDJX010000126">
    <property type="protein sequence ID" value="KAK3045980.1"/>
    <property type="molecule type" value="Genomic_DNA"/>
</dbReference>
<name>A0AAJ0D517_9PEZI</name>
<accession>A0AAJ0D517</accession>
<reference evidence="2" key="1">
    <citation type="submission" date="2023-04" db="EMBL/GenBank/DDBJ databases">
        <title>Black Yeasts Isolated from many extreme environments.</title>
        <authorList>
            <person name="Coleine C."/>
            <person name="Stajich J.E."/>
            <person name="Selbmann L."/>
        </authorList>
    </citation>
    <scope>NUCLEOTIDE SEQUENCE</scope>
    <source>
        <strain evidence="2">CCFEE 5312</strain>
    </source>
</reference>
<protein>
    <submittedName>
        <fullName evidence="2">Uncharacterized protein</fullName>
    </submittedName>
</protein>
<dbReference type="Proteomes" id="UP001271007">
    <property type="component" value="Unassembled WGS sequence"/>
</dbReference>
<sequence length="168" mass="17982">MVKNKAQPSTRTNTKTCLDKSHNSTTAFSRGKHRVSNKAPLGNTGQQQSHQGAQRGQVTQQLRQLGHMYQRGQPGGGGGNVTFGGLGRGGMVQMKPMKSQIAAFGRGSSGALITSHTEHIGTPRQAQPDASLNSVTVKTGLTVVELTNELESDNRYPREEPPPEPEPN</sequence>
<feature type="compositionally biased region" description="Polar residues" evidence="1">
    <location>
        <begin position="1"/>
        <end position="16"/>
    </location>
</feature>
<gene>
    <name evidence="2" type="ORF">LTR09_012491</name>
</gene>
<evidence type="ECO:0000313" key="2">
    <source>
        <dbReference type="EMBL" id="KAK3045980.1"/>
    </source>
</evidence>
<dbReference type="AlphaFoldDB" id="A0AAJ0D517"/>
<feature type="region of interest" description="Disordered" evidence="1">
    <location>
        <begin position="1"/>
        <end position="60"/>
    </location>
</feature>
<evidence type="ECO:0000313" key="3">
    <source>
        <dbReference type="Proteomes" id="UP001271007"/>
    </source>
</evidence>
<proteinExistence type="predicted"/>